<dbReference type="AlphaFoldDB" id="A0A1G8D1I5"/>
<dbReference type="OrthoDB" id="9852691at2"/>
<sequence>MPHPPLPPHADETEPASQLAPRATADAVDAAIARLAITLERADDLDGDSRVLGASRRSVLTSLVGHLDRTTAALHAHRSRDGRAPADPRDARAIATGGPLALGTALGTRRGRLAEALEHALEHACPDDEADLVDELDALLARVELAHVALDHGYDLADLPPASVAACARVSAAFARLQSTLPPDPRIRPTARRRPGIASPRGRRSQ</sequence>
<evidence type="ECO:0000313" key="3">
    <source>
        <dbReference type="Proteomes" id="UP000198822"/>
    </source>
</evidence>
<accession>A0A1G8D1I5</accession>
<feature type="region of interest" description="Disordered" evidence="1">
    <location>
        <begin position="180"/>
        <end position="206"/>
    </location>
</feature>
<organism evidence="2 3">
    <name type="scientific">Agrococcus jejuensis</name>
    <dbReference type="NCBI Taxonomy" id="399736"/>
    <lineage>
        <taxon>Bacteria</taxon>
        <taxon>Bacillati</taxon>
        <taxon>Actinomycetota</taxon>
        <taxon>Actinomycetes</taxon>
        <taxon>Micrococcales</taxon>
        <taxon>Microbacteriaceae</taxon>
        <taxon>Agrococcus</taxon>
    </lineage>
</organism>
<gene>
    <name evidence="2" type="ORF">SAMN04489720_1468</name>
</gene>
<dbReference type="STRING" id="399736.SAMN04489720_1468"/>
<dbReference type="RefSeq" id="WP_157674709.1">
    <property type="nucleotide sequence ID" value="NZ_LT629695.1"/>
</dbReference>
<feature type="region of interest" description="Disordered" evidence="1">
    <location>
        <begin position="75"/>
        <end position="94"/>
    </location>
</feature>
<proteinExistence type="predicted"/>
<feature type="compositionally biased region" description="Basic residues" evidence="1">
    <location>
        <begin position="189"/>
        <end position="206"/>
    </location>
</feature>
<feature type="compositionally biased region" description="Basic and acidic residues" evidence="1">
    <location>
        <begin position="79"/>
        <end position="92"/>
    </location>
</feature>
<evidence type="ECO:0000313" key="2">
    <source>
        <dbReference type="EMBL" id="SDH51030.1"/>
    </source>
</evidence>
<keyword evidence="3" id="KW-1185">Reference proteome</keyword>
<dbReference type="Proteomes" id="UP000198822">
    <property type="component" value="Chromosome I"/>
</dbReference>
<dbReference type="EMBL" id="LT629695">
    <property type="protein sequence ID" value="SDH51030.1"/>
    <property type="molecule type" value="Genomic_DNA"/>
</dbReference>
<protein>
    <submittedName>
        <fullName evidence="2">Uncharacterized protein</fullName>
    </submittedName>
</protein>
<name>A0A1G8D1I5_9MICO</name>
<feature type="region of interest" description="Disordered" evidence="1">
    <location>
        <begin position="1"/>
        <end position="24"/>
    </location>
</feature>
<evidence type="ECO:0000256" key="1">
    <source>
        <dbReference type="SAM" id="MobiDB-lite"/>
    </source>
</evidence>
<reference evidence="3" key="1">
    <citation type="submission" date="2016-10" db="EMBL/GenBank/DDBJ databases">
        <authorList>
            <person name="Varghese N."/>
            <person name="Submissions S."/>
        </authorList>
    </citation>
    <scope>NUCLEOTIDE SEQUENCE [LARGE SCALE GENOMIC DNA]</scope>
    <source>
        <strain evidence="3">DSM 22002</strain>
    </source>
</reference>